<evidence type="ECO:0000313" key="2">
    <source>
        <dbReference type="Proteomes" id="UP000186102"/>
    </source>
</evidence>
<dbReference type="AlphaFoldDB" id="A0A1Q8QEE6"/>
<evidence type="ECO:0000313" key="1">
    <source>
        <dbReference type="EMBL" id="OLN25681.1"/>
    </source>
</evidence>
<dbReference type="STRING" id="1888891.DSOL_5261"/>
<evidence type="ECO:0008006" key="3">
    <source>
        <dbReference type="Google" id="ProtNLM"/>
    </source>
</evidence>
<dbReference type="Proteomes" id="UP000186102">
    <property type="component" value="Unassembled WGS sequence"/>
</dbReference>
<keyword evidence="2" id="KW-1185">Reference proteome</keyword>
<protein>
    <recommendedName>
        <fullName evidence="3">DNA-binding protein</fullName>
    </recommendedName>
</protein>
<name>A0A1Q8QEE6_9FIRM</name>
<dbReference type="EMBL" id="MLBF01000105">
    <property type="protein sequence ID" value="OLN25681.1"/>
    <property type="molecule type" value="Genomic_DNA"/>
</dbReference>
<accession>A0A1Q8QEE6</accession>
<proteinExistence type="predicted"/>
<gene>
    <name evidence="1" type="ORF">DSOL_5261</name>
</gene>
<comment type="caution">
    <text evidence="1">The sequence shown here is derived from an EMBL/GenBank/DDBJ whole genome shotgun (WGS) entry which is preliminary data.</text>
</comment>
<organism evidence="1 2">
    <name type="scientific">Desulfosporosinus metallidurans</name>
    <dbReference type="NCBI Taxonomy" id="1888891"/>
    <lineage>
        <taxon>Bacteria</taxon>
        <taxon>Bacillati</taxon>
        <taxon>Bacillota</taxon>
        <taxon>Clostridia</taxon>
        <taxon>Eubacteriales</taxon>
        <taxon>Desulfitobacteriaceae</taxon>
        <taxon>Desulfosporosinus</taxon>
    </lineage>
</organism>
<sequence length="45" mass="5223">MDYITVKEAAEKWGITARWAQVLCAQFPVLSVLPTPTPRQYQRMQ</sequence>
<reference evidence="1 2" key="1">
    <citation type="submission" date="2016-09" db="EMBL/GenBank/DDBJ databases">
        <title>Complete genome of Desulfosporosinus sp. OL.</title>
        <authorList>
            <person name="Mardanov A."/>
            <person name="Beletsky A."/>
            <person name="Panova A."/>
            <person name="Karnachuk O."/>
            <person name="Ravin N."/>
        </authorList>
    </citation>
    <scope>NUCLEOTIDE SEQUENCE [LARGE SCALE GENOMIC DNA]</scope>
    <source>
        <strain evidence="1 2">OL</strain>
    </source>
</reference>